<keyword evidence="1" id="KW-1133">Transmembrane helix</keyword>
<dbReference type="InterPro" id="IPR011701">
    <property type="entry name" value="MFS"/>
</dbReference>
<feature type="transmembrane region" description="Helical" evidence="1">
    <location>
        <begin position="351"/>
        <end position="369"/>
    </location>
</feature>
<accession>A0A1X4G2Y5</accession>
<feature type="transmembrane region" description="Helical" evidence="1">
    <location>
        <begin position="251"/>
        <end position="274"/>
    </location>
</feature>
<gene>
    <name evidence="2" type="ORF">B7O87_15065</name>
</gene>
<dbReference type="SUPFAM" id="SSF103473">
    <property type="entry name" value="MFS general substrate transporter"/>
    <property type="match status" value="1"/>
</dbReference>
<name>A0A1X4G2Y5_9CYAN</name>
<dbReference type="PANTHER" id="PTHR23547">
    <property type="entry name" value="MAJOR FACILITATOR SUPERFAMILY DOMAIN, GENERAL SUBSTRATE TRANSPORTER"/>
    <property type="match status" value="1"/>
</dbReference>
<proteinExistence type="predicted"/>
<sequence>MNHTADSGANLRNYAVVTLAYWGFTITDGALRMLVLLYFNQIGYTPLQIAFLFLFYEIFGIVTNFLGGWVGSQLGLKITLYSGIGLQVFSLLMLSWLNADWVQWLAVLYVMVAQAFSGIAKDLTKMSSKSAIRLVVPQDAQSSLFKWVAILTGSKNALKGIGFFIGSVLLSLFGFVNALLIMAGALFLIMFTGLLLPKGMGKIKKKVKFSQLFSKSEEINVLSAARFFLFGSRDVWFVVGLPVFLREVLGWSFYQVGGFLATWVIGYGIVQFFAPNLMKKFGSGRAPTAKNIQFWTFTLTAVPCIIALALQSGLPANIVMISGLMLFGVVFAFNSAVHSYLVLAFTDDDKVALNVGFYYMANSGGRLAGTVLSGLVYQLFGLVGCLWTSMIFVLGAGLVSLKLPNPNTTKDIVWKGGEGD</sequence>
<dbReference type="AlphaFoldDB" id="A0A1X4G2Y5"/>
<feature type="transmembrane region" description="Helical" evidence="1">
    <location>
        <begin position="375"/>
        <end position="401"/>
    </location>
</feature>
<dbReference type="InterPro" id="IPR036259">
    <property type="entry name" value="MFS_trans_sf"/>
</dbReference>
<feature type="transmembrane region" description="Helical" evidence="1">
    <location>
        <begin position="78"/>
        <end position="97"/>
    </location>
</feature>
<organism evidence="2 3">
    <name type="scientific">Cylindrospermopsis raciborskii CENA303</name>
    <dbReference type="NCBI Taxonomy" id="1170769"/>
    <lineage>
        <taxon>Bacteria</taxon>
        <taxon>Bacillati</taxon>
        <taxon>Cyanobacteriota</taxon>
        <taxon>Cyanophyceae</taxon>
        <taxon>Nostocales</taxon>
        <taxon>Aphanizomenonaceae</taxon>
        <taxon>Cylindrospermopsis</taxon>
    </lineage>
</organism>
<dbReference type="InterPro" id="IPR047769">
    <property type="entry name" value="MFS_ArsJ"/>
</dbReference>
<dbReference type="PANTHER" id="PTHR23547:SF1">
    <property type="entry name" value="MAJOR FACILITATOR SUPERFAMILY MFS_1"/>
    <property type="match status" value="1"/>
</dbReference>
<feature type="transmembrane region" description="Helical" evidence="1">
    <location>
        <begin position="224"/>
        <end position="245"/>
    </location>
</feature>
<reference evidence="3" key="1">
    <citation type="submission" date="2017-04" db="EMBL/GenBank/DDBJ databases">
        <authorList>
            <person name="Abreu V.A."/>
            <person name="Popin R.V."/>
            <person name="Rigonato J."/>
            <person name="Andreote A.P."/>
            <person name="Schaker P.C."/>
            <person name="Hoff-Risseti C."/>
            <person name="Alvarenga D.O."/>
            <person name="Varani A.M."/>
            <person name="Fiore M.F."/>
        </authorList>
    </citation>
    <scope>NUCLEOTIDE SEQUENCE [LARGE SCALE GENOMIC DNA]</scope>
    <source>
        <strain evidence="3">CENA303</strain>
    </source>
</reference>
<dbReference type="Proteomes" id="UP000192997">
    <property type="component" value="Unassembled WGS sequence"/>
</dbReference>
<keyword evidence="1" id="KW-0472">Membrane</keyword>
<dbReference type="RefSeq" id="WP_009341629.1">
    <property type="nucleotide sequence ID" value="NZ_NBYN01000074.1"/>
</dbReference>
<dbReference type="GO" id="GO:0022857">
    <property type="term" value="F:transmembrane transporter activity"/>
    <property type="evidence" value="ECO:0007669"/>
    <property type="project" value="InterPro"/>
</dbReference>
<dbReference type="Gene3D" id="1.20.1250.20">
    <property type="entry name" value="MFS general substrate transporter like domains"/>
    <property type="match status" value="2"/>
</dbReference>
<feature type="transmembrane region" description="Helical" evidence="1">
    <location>
        <begin position="104"/>
        <end position="120"/>
    </location>
</feature>
<comment type="caution">
    <text evidence="2">The sequence shown here is derived from an EMBL/GenBank/DDBJ whole genome shotgun (WGS) entry which is preliminary data.</text>
</comment>
<evidence type="ECO:0000313" key="3">
    <source>
        <dbReference type="Proteomes" id="UP000192997"/>
    </source>
</evidence>
<dbReference type="NCBIfam" id="NF033734">
    <property type="entry name" value="MFS_ArsJ"/>
    <property type="match status" value="1"/>
</dbReference>
<feature type="transmembrane region" description="Helical" evidence="1">
    <location>
        <begin position="51"/>
        <end position="72"/>
    </location>
</feature>
<feature type="transmembrane region" description="Helical" evidence="1">
    <location>
        <begin position="20"/>
        <end position="39"/>
    </location>
</feature>
<dbReference type="Pfam" id="PF07690">
    <property type="entry name" value="MFS_1"/>
    <property type="match status" value="1"/>
</dbReference>
<keyword evidence="1" id="KW-0812">Transmembrane</keyword>
<feature type="transmembrane region" description="Helical" evidence="1">
    <location>
        <begin position="163"/>
        <end position="196"/>
    </location>
</feature>
<evidence type="ECO:0000313" key="2">
    <source>
        <dbReference type="EMBL" id="OSO87006.1"/>
    </source>
</evidence>
<protein>
    <submittedName>
        <fullName evidence="2">MFS transporter</fullName>
    </submittedName>
</protein>
<evidence type="ECO:0000256" key="1">
    <source>
        <dbReference type="SAM" id="Phobius"/>
    </source>
</evidence>
<feature type="transmembrane region" description="Helical" evidence="1">
    <location>
        <begin position="318"/>
        <end position="344"/>
    </location>
</feature>
<feature type="transmembrane region" description="Helical" evidence="1">
    <location>
        <begin position="294"/>
        <end position="312"/>
    </location>
</feature>
<dbReference type="EMBL" id="NBYN01000074">
    <property type="protein sequence ID" value="OSO87006.1"/>
    <property type="molecule type" value="Genomic_DNA"/>
</dbReference>